<evidence type="ECO:0000313" key="2">
    <source>
        <dbReference type="Proteomes" id="UP000038045"/>
    </source>
</evidence>
<dbReference type="Pfam" id="PF04870">
    <property type="entry name" value="Moulting_cycle"/>
    <property type="match status" value="2"/>
</dbReference>
<dbReference type="AlphaFoldDB" id="A0A0N4ZW31"/>
<evidence type="ECO:0000256" key="1">
    <source>
        <dbReference type="SAM" id="Phobius"/>
    </source>
</evidence>
<feature type="transmembrane region" description="Helical" evidence="1">
    <location>
        <begin position="436"/>
        <end position="459"/>
    </location>
</feature>
<feature type="transmembrane region" description="Helical" evidence="1">
    <location>
        <begin position="479"/>
        <end position="499"/>
    </location>
</feature>
<keyword evidence="1" id="KW-0472">Membrane</keyword>
<sequence length="564" mass="64709">MNDQEYDKVMKAHLFQYNNAISSLLGAVGKEIFELSCKEKKKKIIECLEKIEETFNLKVISKCLIINDNINLKANSVKWLNKSNVKRIKFNENMVFKRRGRRSIDVMKLDYTPNLKDTHSKYDSNTLEGFRDFFVNISNIAKNRKRKVRSWKSLYKDLKHIHKQLNEFRSKNNYRDKVLHHISGKEIRHSPPIKISSRLKEYYGESEPPLLMQAHDLLDSIQKHNKDTFYKVLSPSFLSVYEKETDTNTRNVLSPNLFPLYTPEVNDSSNVKNSNDVILPIPYLLQRFGIDKKNRDNILELIMEVSGVSESIDQMVNKFNGESELRDDFDGISHVIKDSFNQLENTFTMKQKRDLSKKSYTFMTRKQIEFLFDKNGVYKTEKFPFDLDDYEIWTEVDKREALINKIYEIANIKYGKRSKRQTLLSPFAFAPTIKQIVVLAPIILSPSLFSPSILAPLLLSPPIGSPHIGDPLIFSPYVLGPNILSPAIFAVYVFSPYVLSPNIINPYVLSPIILSPHVLCPDILSPTILSGAILNPFVMSPAIFTESALAADVLSPSILSNGKK</sequence>
<name>A0A0N4ZW31_PARTI</name>
<organism evidence="2 3">
    <name type="scientific">Parastrongyloides trichosuri</name>
    <name type="common">Possum-specific nematode worm</name>
    <dbReference type="NCBI Taxonomy" id="131310"/>
    <lineage>
        <taxon>Eukaryota</taxon>
        <taxon>Metazoa</taxon>
        <taxon>Ecdysozoa</taxon>
        <taxon>Nematoda</taxon>
        <taxon>Chromadorea</taxon>
        <taxon>Rhabditida</taxon>
        <taxon>Tylenchina</taxon>
        <taxon>Panagrolaimomorpha</taxon>
        <taxon>Strongyloidoidea</taxon>
        <taxon>Strongyloididae</taxon>
        <taxon>Parastrongyloides</taxon>
    </lineage>
</organism>
<dbReference type="Proteomes" id="UP000038045">
    <property type="component" value="Unplaced"/>
</dbReference>
<evidence type="ECO:0000313" key="3">
    <source>
        <dbReference type="WBParaSite" id="PTRK_0001281100.1"/>
    </source>
</evidence>
<dbReference type="PANTHER" id="PTHR21523:SF46">
    <property type="entry name" value="MLT-TEN (MLT-10) RELATED"/>
    <property type="match status" value="1"/>
</dbReference>
<dbReference type="WBParaSite" id="PTRK_0001281100.1">
    <property type="protein sequence ID" value="PTRK_0001281100.1"/>
    <property type="gene ID" value="PTRK_0001281100"/>
</dbReference>
<proteinExistence type="predicted"/>
<keyword evidence="1" id="KW-0812">Transmembrane</keyword>
<dbReference type="PANTHER" id="PTHR21523">
    <property type="match status" value="1"/>
</dbReference>
<keyword evidence="1" id="KW-1133">Transmembrane helix</keyword>
<keyword evidence="2" id="KW-1185">Reference proteome</keyword>
<reference evidence="3" key="1">
    <citation type="submission" date="2017-02" db="UniProtKB">
        <authorList>
            <consortium name="WormBaseParasite"/>
        </authorList>
    </citation>
    <scope>IDENTIFICATION</scope>
</reference>
<accession>A0A0N4ZW31</accession>
<protein>
    <submittedName>
        <fullName evidence="3">Uncharacterized protein</fullName>
    </submittedName>
</protein>
<dbReference type="InterPro" id="IPR006954">
    <property type="entry name" value="Mlt-10-like"/>
</dbReference>